<dbReference type="Pfam" id="PF01083">
    <property type="entry name" value="Cutinase"/>
    <property type="match status" value="1"/>
</dbReference>
<feature type="chain" id="PRO_5002114166" evidence="8">
    <location>
        <begin position="20"/>
        <end position="206"/>
    </location>
</feature>
<keyword evidence="6" id="KW-0378">Hydrolase</keyword>
<evidence type="ECO:0000313" key="9">
    <source>
        <dbReference type="EMBL" id="CEL56515.1"/>
    </source>
</evidence>
<dbReference type="InterPro" id="IPR029058">
    <property type="entry name" value="AB_hydrolase_fold"/>
</dbReference>
<reference evidence="9 10" key="1">
    <citation type="submission" date="2014-11" db="EMBL/GenBank/DDBJ databases">
        <authorList>
            <person name="Wibberg Daniel"/>
        </authorList>
    </citation>
    <scope>NUCLEOTIDE SEQUENCE [LARGE SCALE GENOMIC DNA]</scope>
    <source>
        <strain evidence="9">Rhizoctonia solani AG1-IB 7/3/14</strain>
    </source>
</reference>
<dbReference type="AlphaFoldDB" id="A0A0B7FFW4"/>
<feature type="signal peptide" evidence="8">
    <location>
        <begin position="1"/>
        <end position="19"/>
    </location>
</feature>
<dbReference type="SUPFAM" id="SSF53474">
    <property type="entry name" value="alpha/beta-Hydrolases"/>
    <property type="match status" value="1"/>
</dbReference>
<dbReference type="SMART" id="SM01110">
    <property type="entry name" value="Cutinase"/>
    <property type="match status" value="1"/>
</dbReference>
<dbReference type="PROSITE" id="PS00931">
    <property type="entry name" value="CUTINASE_2"/>
    <property type="match status" value="1"/>
</dbReference>
<evidence type="ECO:0000256" key="4">
    <source>
        <dbReference type="ARBA" id="ARBA00022525"/>
    </source>
</evidence>
<dbReference type="InterPro" id="IPR043579">
    <property type="entry name" value="CUTINASE_2"/>
</dbReference>
<evidence type="ECO:0000256" key="6">
    <source>
        <dbReference type="ARBA" id="ARBA00022801"/>
    </source>
</evidence>
<keyword evidence="7" id="KW-1015">Disulfide bond</keyword>
<proteinExistence type="inferred from homology"/>
<evidence type="ECO:0000256" key="3">
    <source>
        <dbReference type="ARBA" id="ARBA00022487"/>
    </source>
</evidence>
<dbReference type="InterPro" id="IPR000675">
    <property type="entry name" value="Cutinase/axe"/>
</dbReference>
<dbReference type="OrthoDB" id="2586582at2759"/>
<keyword evidence="3" id="KW-0719">Serine esterase</keyword>
<dbReference type="Gene3D" id="3.40.50.1820">
    <property type="entry name" value="alpha/beta hydrolase"/>
    <property type="match status" value="1"/>
</dbReference>
<dbReference type="EMBL" id="LN679122">
    <property type="protein sequence ID" value="CEL56515.1"/>
    <property type="molecule type" value="Genomic_DNA"/>
</dbReference>
<comment type="subcellular location">
    <subcellularLocation>
        <location evidence="1">Secreted</location>
    </subcellularLocation>
</comment>
<dbReference type="Proteomes" id="UP000059188">
    <property type="component" value="Unassembled WGS sequence"/>
</dbReference>
<evidence type="ECO:0000256" key="2">
    <source>
        <dbReference type="ARBA" id="ARBA00007534"/>
    </source>
</evidence>
<name>A0A0B7FFW4_THACB</name>
<dbReference type="PANTHER" id="PTHR33630">
    <property type="entry name" value="CUTINASE RV1984C-RELATED-RELATED"/>
    <property type="match status" value="1"/>
</dbReference>
<comment type="similarity">
    <text evidence="2">Belongs to the cutinase family.</text>
</comment>
<gene>
    <name evidence="9" type="ORF">RSOLAG1IB_07864</name>
</gene>
<dbReference type="STRING" id="1108050.A0A0B7FFW4"/>
<keyword evidence="4" id="KW-0964">Secreted</keyword>
<organism evidence="9 10">
    <name type="scientific">Thanatephorus cucumeris (strain AG1-IB / isolate 7/3/14)</name>
    <name type="common">Lettuce bottom rot fungus</name>
    <name type="synonym">Rhizoctonia solani</name>
    <dbReference type="NCBI Taxonomy" id="1108050"/>
    <lineage>
        <taxon>Eukaryota</taxon>
        <taxon>Fungi</taxon>
        <taxon>Dikarya</taxon>
        <taxon>Basidiomycota</taxon>
        <taxon>Agaricomycotina</taxon>
        <taxon>Agaricomycetes</taxon>
        <taxon>Cantharellales</taxon>
        <taxon>Ceratobasidiaceae</taxon>
        <taxon>Rhizoctonia</taxon>
        <taxon>Rhizoctonia solani AG-1</taxon>
    </lineage>
</organism>
<evidence type="ECO:0000256" key="7">
    <source>
        <dbReference type="ARBA" id="ARBA00023157"/>
    </source>
</evidence>
<sequence>MLLSKGFAALLLFVASSSALPVEERQTSCSALQLVFLAGTNEEGLGLAGGPLSTSLAAAVRGTTTYSVPYDTRAEYGSTVTAGAKMTVDYITAQAARCPNQRFALGGYSKGAMVVHSTSLSSALKSKVAAIVVFGDPYRGINNNWPINSPVVNSTPKSGSTSSQNIASYCNSGDIVCRGGLSVPAHLTYGEDGSTDSAASFIKARA</sequence>
<evidence type="ECO:0000256" key="5">
    <source>
        <dbReference type="ARBA" id="ARBA00022729"/>
    </source>
</evidence>
<keyword evidence="5 8" id="KW-0732">Signal</keyword>
<protein>
    <submittedName>
        <fullName evidence="9">Putative cutinase Mb2006c</fullName>
    </submittedName>
</protein>
<dbReference type="PANTHER" id="PTHR33630:SF9">
    <property type="entry name" value="CUTINASE 4"/>
    <property type="match status" value="1"/>
</dbReference>
<dbReference type="GO" id="GO:0005576">
    <property type="term" value="C:extracellular region"/>
    <property type="evidence" value="ECO:0007669"/>
    <property type="project" value="UniProtKB-SubCell"/>
</dbReference>
<evidence type="ECO:0000256" key="8">
    <source>
        <dbReference type="SAM" id="SignalP"/>
    </source>
</evidence>
<accession>A0A0B7FFW4</accession>
<evidence type="ECO:0000256" key="1">
    <source>
        <dbReference type="ARBA" id="ARBA00004613"/>
    </source>
</evidence>
<dbReference type="GO" id="GO:0052689">
    <property type="term" value="F:carboxylic ester hydrolase activity"/>
    <property type="evidence" value="ECO:0007669"/>
    <property type="project" value="UniProtKB-KW"/>
</dbReference>
<evidence type="ECO:0000313" key="10">
    <source>
        <dbReference type="Proteomes" id="UP000059188"/>
    </source>
</evidence>
<keyword evidence="10" id="KW-1185">Reference proteome</keyword>